<dbReference type="STRING" id="1263831.F543_9330"/>
<reference evidence="16 17" key="1">
    <citation type="submission" date="2018-11" db="EMBL/GenBank/DDBJ databases">
        <title>Whole genome sequence of Bibersteinia trehalosi strain OADDL-BT1 an multidrug resistant pathogen isolate.</title>
        <authorList>
            <person name="Couger M."/>
            <person name="Ramachandran A."/>
        </authorList>
    </citation>
    <scope>NUCLEOTIDE SEQUENCE [LARGE SCALE GENOMIC DNA]</scope>
    <source>
        <strain evidence="16 17">OADDL-BT1</strain>
    </source>
</reference>
<feature type="binding site" evidence="10">
    <location>
        <position position="239"/>
    </location>
    <ligand>
        <name>L-methionine</name>
        <dbReference type="ChEBI" id="CHEBI:57844"/>
        <note>ligand shared between two neighboring subunits</note>
    </ligand>
</feature>
<dbReference type="PROSITE" id="PS00376">
    <property type="entry name" value="ADOMET_SYNTHASE_1"/>
    <property type="match status" value="1"/>
</dbReference>
<comment type="similarity">
    <text evidence="2 10 12">Belongs to the AdoMet synthase family.</text>
</comment>
<dbReference type="EC" id="2.5.1.6" evidence="10"/>
<accession>A0A3R8LCG8</accession>
<feature type="binding site" description="in other chain" evidence="10">
    <location>
        <position position="270"/>
    </location>
    <ligand>
        <name>L-methionine</name>
        <dbReference type="ChEBI" id="CHEBI:57844"/>
        <note>ligand shared between two neighboring subunits</note>
    </ligand>
</feature>
<dbReference type="InterPro" id="IPR022630">
    <property type="entry name" value="S-AdoMet_synt_C"/>
</dbReference>
<feature type="binding site" description="in other chain" evidence="10">
    <location>
        <position position="15"/>
    </location>
    <ligand>
        <name>ATP</name>
        <dbReference type="ChEBI" id="CHEBI:30616"/>
        <note>ligand shared between two neighboring subunits</note>
    </ligand>
</feature>
<feature type="binding site" description="in other chain" evidence="10">
    <location>
        <position position="56"/>
    </location>
    <ligand>
        <name>L-methionine</name>
        <dbReference type="ChEBI" id="CHEBI:57844"/>
        <note>ligand shared between two neighboring subunits</note>
    </ligand>
</feature>
<keyword evidence="9 10" id="KW-0630">Potassium</keyword>
<evidence type="ECO:0000256" key="5">
    <source>
        <dbReference type="ARBA" id="ARBA00022723"/>
    </source>
</evidence>
<dbReference type="Pfam" id="PF02772">
    <property type="entry name" value="S-AdoMet_synt_M"/>
    <property type="match status" value="1"/>
</dbReference>
<comment type="cofactor">
    <cofactor evidence="10">
        <name>Mg(2+)</name>
        <dbReference type="ChEBI" id="CHEBI:18420"/>
    </cofactor>
    <text evidence="10">Binds 2 divalent ions per subunit.</text>
</comment>
<feature type="domain" description="S-adenosylmethionine synthetase C-terminal" evidence="15">
    <location>
        <begin position="233"/>
        <end position="370"/>
    </location>
</feature>
<feature type="binding site" description="in other chain" evidence="10">
    <location>
        <begin position="230"/>
        <end position="231"/>
    </location>
    <ligand>
        <name>ATP</name>
        <dbReference type="ChEBI" id="CHEBI:30616"/>
        <note>ligand shared between two neighboring subunits</note>
    </ligand>
</feature>
<dbReference type="InterPro" id="IPR022628">
    <property type="entry name" value="S-AdoMet_synt_N"/>
</dbReference>
<feature type="binding site" evidence="10">
    <location>
        <position position="239"/>
    </location>
    <ligand>
        <name>ATP</name>
        <dbReference type="ChEBI" id="CHEBI:30616"/>
        <note>ligand shared between two neighboring subunits</note>
    </ligand>
</feature>
<evidence type="ECO:0000256" key="1">
    <source>
        <dbReference type="ARBA" id="ARBA00005224"/>
    </source>
</evidence>
<dbReference type="PIRSF" id="PIRSF000497">
    <property type="entry name" value="MAT"/>
    <property type="match status" value="1"/>
</dbReference>
<evidence type="ECO:0000256" key="8">
    <source>
        <dbReference type="ARBA" id="ARBA00022842"/>
    </source>
</evidence>
<dbReference type="Gene3D" id="3.30.300.10">
    <property type="match status" value="3"/>
</dbReference>
<dbReference type="InterPro" id="IPR022629">
    <property type="entry name" value="S-AdoMet_synt_central"/>
</dbReference>
<gene>
    <name evidence="10 16" type="primary">metK</name>
    <name evidence="16" type="ORF">EIM44_04475</name>
</gene>
<feature type="domain" description="S-adenosylmethionine synthetase central" evidence="14">
    <location>
        <begin position="114"/>
        <end position="231"/>
    </location>
</feature>
<evidence type="ECO:0000313" key="17">
    <source>
        <dbReference type="Proteomes" id="UP000276010"/>
    </source>
</evidence>
<keyword evidence="7 10" id="KW-0067">ATP-binding</keyword>
<comment type="pathway">
    <text evidence="1 10">Amino-acid biosynthesis; S-adenosyl-L-methionine biosynthesis; S-adenosyl-L-methionine from L-methionine: step 1/1.</text>
</comment>
<comment type="subcellular location">
    <subcellularLocation>
        <location evidence="10 11">Cytoplasm</location>
    </subcellularLocation>
</comment>
<dbReference type="RefSeq" id="WP_125134709.1">
    <property type="nucleotide sequence ID" value="NZ_CP141950.1"/>
</dbReference>
<dbReference type="EMBL" id="RRUC01000015">
    <property type="protein sequence ID" value="RRN04699.1"/>
    <property type="molecule type" value="Genomic_DNA"/>
</dbReference>
<organism evidence="16 17">
    <name type="scientific">Bibersteinia trehalosi</name>
    <name type="common">Pasteurella trehalosi</name>
    <dbReference type="NCBI Taxonomy" id="47735"/>
    <lineage>
        <taxon>Bacteria</taxon>
        <taxon>Pseudomonadati</taxon>
        <taxon>Pseudomonadota</taxon>
        <taxon>Gammaproteobacteria</taxon>
        <taxon>Pasteurellales</taxon>
        <taxon>Pasteurellaceae</taxon>
        <taxon>Bibersteinia</taxon>
    </lineage>
</organism>
<evidence type="ECO:0000256" key="10">
    <source>
        <dbReference type="HAMAP-Rule" id="MF_00086"/>
    </source>
</evidence>
<keyword evidence="3 10" id="KW-0554">One-carbon metabolism</keyword>
<dbReference type="PROSITE" id="PS00377">
    <property type="entry name" value="ADOMET_SYNTHASE_2"/>
    <property type="match status" value="1"/>
</dbReference>
<proteinExistence type="inferred from homology"/>
<evidence type="ECO:0000256" key="6">
    <source>
        <dbReference type="ARBA" id="ARBA00022741"/>
    </source>
</evidence>
<dbReference type="NCBIfam" id="TIGR01034">
    <property type="entry name" value="metK"/>
    <property type="match status" value="1"/>
</dbReference>
<dbReference type="GO" id="GO:0004478">
    <property type="term" value="F:methionine adenosyltransferase activity"/>
    <property type="evidence" value="ECO:0007669"/>
    <property type="project" value="UniProtKB-UniRule"/>
</dbReference>
<dbReference type="Pfam" id="PF00438">
    <property type="entry name" value="S-AdoMet_synt_N"/>
    <property type="match status" value="1"/>
</dbReference>
<dbReference type="Proteomes" id="UP000276010">
    <property type="component" value="Unassembled WGS sequence"/>
</dbReference>
<feature type="binding site" evidence="10">
    <location>
        <position position="17"/>
    </location>
    <ligand>
        <name>Mg(2+)</name>
        <dbReference type="ChEBI" id="CHEBI:18420"/>
    </ligand>
</feature>
<feature type="domain" description="S-adenosylmethionine synthetase N-terminal" evidence="13">
    <location>
        <begin position="5"/>
        <end position="100"/>
    </location>
</feature>
<keyword evidence="5 10" id="KW-0479">Metal-binding</keyword>
<feature type="binding site" description="in other chain" evidence="10">
    <location>
        <position position="99"/>
    </location>
    <ligand>
        <name>L-methionine</name>
        <dbReference type="ChEBI" id="CHEBI:57844"/>
        <note>ligand shared between two neighboring subunits</note>
    </ligand>
</feature>
<protein>
    <recommendedName>
        <fullName evidence="10">S-adenosylmethionine synthase</fullName>
        <shortName evidence="10">AdoMet synthase</shortName>
        <ecNumber evidence="10">2.5.1.6</ecNumber>
    </recommendedName>
    <alternativeName>
        <fullName evidence="10">MAT</fullName>
    </alternativeName>
    <alternativeName>
        <fullName evidence="10">Methionine adenosyltransferase</fullName>
    </alternativeName>
</protein>
<dbReference type="GO" id="GO:0005524">
    <property type="term" value="F:ATP binding"/>
    <property type="evidence" value="ECO:0007669"/>
    <property type="project" value="UniProtKB-UniRule"/>
</dbReference>
<dbReference type="InterPro" id="IPR022631">
    <property type="entry name" value="ADOMET_SYNTHASE_CS"/>
</dbReference>
<evidence type="ECO:0000313" key="16">
    <source>
        <dbReference type="EMBL" id="RRN04699.1"/>
    </source>
</evidence>
<evidence type="ECO:0000259" key="14">
    <source>
        <dbReference type="Pfam" id="PF02772"/>
    </source>
</evidence>
<evidence type="ECO:0000256" key="12">
    <source>
        <dbReference type="RuleBase" id="RU004462"/>
    </source>
</evidence>
<evidence type="ECO:0000256" key="9">
    <source>
        <dbReference type="ARBA" id="ARBA00022958"/>
    </source>
</evidence>
<dbReference type="GO" id="GO:0006730">
    <property type="term" value="P:one-carbon metabolic process"/>
    <property type="evidence" value="ECO:0007669"/>
    <property type="project" value="UniProtKB-KW"/>
</dbReference>
<keyword evidence="6 10" id="KW-0547">Nucleotide-binding</keyword>
<feature type="binding site" description="in other chain" evidence="10">
    <location>
        <begin position="245"/>
        <end position="246"/>
    </location>
    <ligand>
        <name>ATP</name>
        <dbReference type="ChEBI" id="CHEBI:30616"/>
        <note>ligand shared between two neighboring subunits</note>
    </ligand>
</feature>
<dbReference type="InterPro" id="IPR022636">
    <property type="entry name" value="S-AdoMet_synthetase_sfam"/>
</dbReference>
<dbReference type="GO" id="GO:0000287">
    <property type="term" value="F:magnesium ion binding"/>
    <property type="evidence" value="ECO:0007669"/>
    <property type="project" value="UniProtKB-UniRule"/>
</dbReference>
<keyword evidence="8 10" id="KW-0460">Magnesium</keyword>
<feature type="region of interest" description="Flexible loop" evidence="10">
    <location>
        <begin position="99"/>
        <end position="109"/>
    </location>
</feature>
<evidence type="ECO:0000256" key="7">
    <source>
        <dbReference type="ARBA" id="ARBA00022840"/>
    </source>
</evidence>
<evidence type="ECO:0000256" key="2">
    <source>
        <dbReference type="ARBA" id="ARBA00009685"/>
    </source>
</evidence>
<dbReference type="UniPathway" id="UPA00315">
    <property type="reaction ID" value="UER00080"/>
</dbReference>
<comment type="cofactor">
    <cofactor evidence="10">
        <name>K(+)</name>
        <dbReference type="ChEBI" id="CHEBI:29103"/>
    </cofactor>
    <text evidence="10">Binds 1 potassium ion per subunit.</text>
</comment>
<feature type="binding site" evidence="10">
    <location>
        <position position="266"/>
    </location>
    <ligand>
        <name>ATP</name>
        <dbReference type="ChEBI" id="CHEBI:30616"/>
        <note>ligand shared between two neighboring subunits</note>
    </ligand>
</feature>
<dbReference type="GO" id="GO:0005737">
    <property type="term" value="C:cytoplasm"/>
    <property type="evidence" value="ECO:0007669"/>
    <property type="project" value="UniProtKB-SubCell"/>
</dbReference>
<sequence>MAINLFTSESVSEGHPDKIADQISDAVLDEILRQDPKARVACETYVKTGMALVGGEITTSAWVDVENLTRQVICDIGYTHSEMGFDGHSCAVLNAIGKQSSDINQGVDRENPLDQGAGDQGIMFGYATNETEVLMPAPITYAHRLMEQQAKVRKSGTLNWLRPDAKSQLTFAYENNKIVGIDAVVLSTQHAEDVDQKTVYEGVMEEIIKPILPSEWLSQNTKFFINPTGRFVIGGPMGDCGLTGRKIIVDTYGGAARHGGGAFSGKDPSKVDRSAAYAARYVAKNIVAAGLADRCEIQLSYAIGVAEPTSIMVETFGTGKVANDVLVKLIYQFFDLRPYGLIKMLDLIRPIYRETAAYGHFGREHFPWEKTDKAAELREAAGLK</sequence>
<keyword evidence="4 10" id="KW-0808">Transferase</keyword>
<feature type="binding site" evidence="10">
    <location>
        <position position="262"/>
    </location>
    <ligand>
        <name>ATP</name>
        <dbReference type="ChEBI" id="CHEBI:30616"/>
        <note>ligand shared between two neighboring subunits</note>
    </ligand>
</feature>
<comment type="subunit">
    <text evidence="10">Homotetramer; dimer of dimers.</text>
</comment>
<dbReference type="PANTHER" id="PTHR11964">
    <property type="entry name" value="S-ADENOSYLMETHIONINE SYNTHETASE"/>
    <property type="match status" value="1"/>
</dbReference>
<evidence type="ECO:0000259" key="15">
    <source>
        <dbReference type="Pfam" id="PF02773"/>
    </source>
</evidence>
<dbReference type="HAMAP" id="MF_00086">
    <property type="entry name" value="S_AdoMet_synth1"/>
    <property type="match status" value="1"/>
</dbReference>
<evidence type="ECO:0000256" key="4">
    <source>
        <dbReference type="ARBA" id="ARBA00022679"/>
    </source>
</evidence>
<name>A0A3R8LCG8_BIBTR</name>
<evidence type="ECO:0000256" key="3">
    <source>
        <dbReference type="ARBA" id="ARBA00022563"/>
    </source>
</evidence>
<evidence type="ECO:0000256" key="11">
    <source>
        <dbReference type="RuleBase" id="RU000542"/>
    </source>
</evidence>
<comment type="caution">
    <text evidence="16">The sequence shown here is derived from an EMBL/GenBank/DDBJ whole genome shotgun (WGS) entry which is preliminary data.</text>
</comment>
<dbReference type="CDD" id="cd18079">
    <property type="entry name" value="S-AdoMet_synt"/>
    <property type="match status" value="1"/>
</dbReference>
<evidence type="ECO:0000259" key="13">
    <source>
        <dbReference type="Pfam" id="PF00438"/>
    </source>
</evidence>
<comment type="function">
    <text evidence="10">Catalyzes the formation of S-adenosylmethionine (AdoMet) from methionine and ATP. The overall synthetic reaction is composed of two sequential steps, AdoMet formation and the subsequent tripolyphosphate hydrolysis which occurs prior to release of AdoMet from the enzyme.</text>
</comment>
<dbReference type="GO" id="GO:0006556">
    <property type="term" value="P:S-adenosylmethionine biosynthetic process"/>
    <property type="evidence" value="ECO:0007669"/>
    <property type="project" value="UniProtKB-UniRule"/>
</dbReference>
<feature type="binding site" evidence="10">
    <location>
        <position position="43"/>
    </location>
    <ligand>
        <name>K(+)</name>
        <dbReference type="ChEBI" id="CHEBI:29103"/>
    </ligand>
</feature>
<feature type="binding site" description="in other chain" evidence="10">
    <location>
        <begin position="164"/>
        <end position="166"/>
    </location>
    <ligand>
        <name>ATP</name>
        <dbReference type="ChEBI" id="CHEBI:30616"/>
        <note>ligand shared between two neighboring subunits</note>
    </ligand>
</feature>
<dbReference type="Pfam" id="PF02773">
    <property type="entry name" value="S-AdoMet_synt_C"/>
    <property type="match status" value="1"/>
</dbReference>
<dbReference type="InterPro" id="IPR002133">
    <property type="entry name" value="S-AdoMet_synthetase"/>
</dbReference>
<dbReference type="AlphaFoldDB" id="A0A3R8LCG8"/>
<comment type="catalytic activity">
    <reaction evidence="10">
        <text>L-methionine + ATP + H2O = S-adenosyl-L-methionine + phosphate + diphosphate</text>
        <dbReference type="Rhea" id="RHEA:21080"/>
        <dbReference type="ChEBI" id="CHEBI:15377"/>
        <dbReference type="ChEBI" id="CHEBI:30616"/>
        <dbReference type="ChEBI" id="CHEBI:33019"/>
        <dbReference type="ChEBI" id="CHEBI:43474"/>
        <dbReference type="ChEBI" id="CHEBI:57844"/>
        <dbReference type="ChEBI" id="CHEBI:59789"/>
        <dbReference type="EC" id="2.5.1.6"/>
    </reaction>
</comment>
<keyword evidence="10" id="KW-0963">Cytoplasm</keyword>
<dbReference type="SUPFAM" id="SSF55973">
    <property type="entry name" value="S-adenosylmethionine synthetase"/>
    <property type="match status" value="3"/>
</dbReference>
<dbReference type="FunFam" id="3.30.300.10:FF:000003">
    <property type="entry name" value="S-adenosylmethionine synthase"/>
    <property type="match status" value="1"/>
</dbReference>